<proteinExistence type="predicted"/>
<dbReference type="Gene3D" id="1.20.1250.20">
    <property type="entry name" value="MFS general substrate transporter like domains"/>
    <property type="match status" value="1"/>
</dbReference>
<feature type="transmembrane region" description="Helical" evidence="1">
    <location>
        <begin position="20"/>
        <end position="38"/>
    </location>
</feature>
<dbReference type="InterPro" id="IPR036259">
    <property type="entry name" value="MFS_trans_sf"/>
</dbReference>
<name>A0A645J6B2_9ZZZZ</name>
<dbReference type="EMBL" id="VSSQ01123802">
    <property type="protein sequence ID" value="MPN55013.1"/>
    <property type="molecule type" value="Genomic_DNA"/>
</dbReference>
<dbReference type="AlphaFoldDB" id="A0A645J6B2"/>
<reference evidence="2" key="1">
    <citation type="submission" date="2019-08" db="EMBL/GenBank/DDBJ databases">
        <authorList>
            <person name="Kucharzyk K."/>
            <person name="Murdoch R.W."/>
            <person name="Higgins S."/>
            <person name="Loffler F."/>
        </authorList>
    </citation>
    <scope>NUCLEOTIDE SEQUENCE</scope>
</reference>
<feature type="transmembrane region" description="Helical" evidence="1">
    <location>
        <begin position="45"/>
        <end position="69"/>
    </location>
</feature>
<organism evidence="2">
    <name type="scientific">bioreactor metagenome</name>
    <dbReference type="NCBI Taxonomy" id="1076179"/>
    <lineage>
        <taxon>unclassified sequences</taxon>
        <taxon>metagenomes</taxon>
        <taxon>ecological metagenomes</taxon>
    </lineage>
</organism>
<accession>A0A645J6B2</accession>
<evidence type="ECO:0000313" key="2">
    <source>
        <dbReference type="EMBL" id="MPN55013.1"/>
    </source>
</evidence>
<sequence>MISATFPEKVSCSAHTLKLVVNRGIGFTCGSLLLGYLFDLSACRHAYGILAVCSACMALLSFLVGNQVFSYGYDFDRPS</sequence>
<protein>
    <submittedName>
        <fullName evidence="2">Uncharacterized protein</fullName>
    </submittedName>
</protein>
<gene>
    <name evidence="2" type="ORF">SDC9_202692</name>
</gene>
<keyword evidence="1" id="KW-0812">Transmembrane</keyword>
<dbReference type="SUPFAM" id="SSF103473">
    <property type="entry name" value="MFS general substrate transporter"/>
    <property type="match status" value="1"/>
</dbReference>
<comment type="caution">
    <text evidence="2">The sequence shown here is derived from an EMBL/GenBank/DDBJ whole genome shotgun (WGS) entry which is preliminary data.</text>
</comment>
<keyword evidence="1" id="KW-0472">Membrane</keyword>
<keyword evidence="1" id="KW-1133">Transmembrane helix</keyword>
<evidence type="ECO:0000256" key="1">
    <source>
        <dbReference type="SAM" id="Phobius"/>
    </source>
</evidence>